<comment type="caution">
    <text evidence="2">The sequence shown here is derived from an EMBL/GenBank/DDBJ whole genome shotgun (WGS) entry which is preliminary data.</text>
</comment>
<proteinExistence type="predicted"/>
<dbReference type="EMBL" id="NART01000004">
    <property type="protein sequence ID" value="OTQ11596.1"/>
    <property type="molecule type" value="Genomic_DNA"/>
</dbReference>
<protein>
    <submittedName>
        <fullName evidence="2">Uncharacterized protein</fullName>
    </submittedName>
</protein>
<dbReference type="RefSeq" id="WP_086301415.1">
    <property type="nucleotide sequence ID" value="NZ_NART01000004.1"/>
</dbReference>
<dbReference type="AlphaFoldDB" id="A0A242NGH9"/>
<dbReference type="Proteomes" id="UP000194977">
    <property type="component" value="Unassembled WGS sequence"/>
</dbReference>
<keyword evidence="1" id="KW-1133">Transmembrane helix</keyword>
<evidence type="ECO:0000256" key="1">
    <source>
        <dbReference type="SAM" id="Phobius"/>
    </source>
</evidence>
<gene>
    <name evidence="3" type="ORF">B6C91_01790</name>
    <name evidence="2" type="ORF">B6D08_11085</name>
</gene>
<keyword evidence="1" id="KW-0472">Membrane</keyword>
<evidence type="ECO:0000313" key="3">
    <source>
        <dbReference type="EMBL" id="OTQ11596.1"/>
    </source>
</evidence>
<feature type="transmembrane region" description="Helical" evidence="1">
    <location>
        <begin position="73"/>
        <end position="91"/>
    </location>
</feature>
<evidence type="ECO:0000313" key="2">
    <source>
        <dbReference type="EMBL" id="OTP98438.1"/>
    </source>
</evidence>
<keyword evidence="4" id="KW-1185">Reference proteome</keyword>
<dbReference type="Proteomes" id="UP000194800">
    <property type="component" value="Unassembled WGS sequence"/>
</dbReference>
<keyword evidence="1" id="KW-0812">Transmembrane</keyword>
<accession>A0A242NGH9</accession>
<name>A0A242NGH9_9GAMM</name>
<reference evidence="4 5" key="1">
    <citation type="submission" date="2017-03" db="EMBL/GenBank/DDBJ databases">
        <title>Comparative genomics of honeybee gut symbionts reveal geographically distinct and subgroup specific antibiotic resistance.</title>
        <authorList>
            <person name="Ludvigsen J."/>
            <person name="Porcellato D."/>
            <person name="Labee-Lund T.M."/>
            <person name="Amdam G.V."/>
            <person name="Rudi K."/>
        </authorList>
    </citation>
    <scope>NUCLEOTIDE SEQUENCE [LARGE SCALE GENOMIC DNA]</scope>
    <source>
        <strain evidence="2 5">A-7-12</strain>
        <strain evidence="3 4">A-9-12</strain>
    </source>
</reference>
<dbReference type="EMBL" id="NARP01000031">
    <property type="protein sequence ID" value="OTP98438.1"/>
    <property type="molecule type" value="Genomic_DNA"/>
</dbReference>
<sequence>MTKYVHKVTLSQSDIFKNEWNQLLNTEKGVILLIKNNFIAPISQGWNPYSELKGKYKPSFNVRFADSIMKQKFIALAKNIIFIIIILDIQFI</sequence>
<evidence type="ECO:0000313" key="4">
    <source>
        <dbReference type="Proteomes" id="UP000194800"/>
    </source>
</evidence>
<organism evidence="2 5">
    <name type="scientific">Gilliamella apicola</name>
    <dbReference type="NCBI Taxonomy" id="1196095"/>
    <lineage>
        <taxon>Bacteria</taxon>
        <taxon>Pseudomonadati</taxon>
        <taxon>Pseudomonadota</taxon>
        <taxon>Gammaproteobacteria</taxon>
        <taxon>Orbales</taxon>
        <taxon>Orbaceae</taxon>
        <taxon>Gilliamella</taxon>
    </lineage>
</organism>
<evidence type="ECO:0000313" key="5">
    <source>
        <dbReference type="Proteomes" id="UP000194977"/>
    </source>
</evidence>